<evidence type="ECO:0000313" key="3">
    <source>
        <dbReference type="Proteomes" id="UP000269721"/>
    </source>
</evidence>
<dbReference type="AlphaFoldDB" id="A0A4P9W2F1"/>
<keyword evidence="1" id="KW-1133">Transmembrane helix</keyword>
<evidence type="ECO:0000313" key="2">
    <source>
        <dbReference type="EMBL" id="RKO84780.1"/>
    </source>
</evidence>
<name>A0A4P9W2F1_9FUNG</name>
<keyword evidence="1" id="KW-0472">Membrane</keyword>
<dbReference type="Proteomes" id="UP000269721">
    <property type="component" value="Unassembled WGS sequence"/>
</dbReference>
<sequence>MDRASHSASRSSRTSQAINVSSFLLLVALAAVVIAVCSLDIFLRIHDDKLTLLAVGSSCAILGRYDYPDAIVFCAERSSPTSSPTSAPQFLGAVLIVSSRKLSIRSAFNDIPKLYIPINPSDLPE</sequence>
<protein>
    <submittedName>
        <fullName evidence="2">Uncharacterized protein</fullName>
    </submittedName>
</protein>
<keyword evidence="1" id="KW-0812">Transmembrane</keyword>
<keyword evidence="3" id="KW-1185">Reference proteome</keyword>
<feature type="transmembrane region" description="Helical" evidence="1">
    <location>
        <begin position="20"/>
        <end position="43"/>
    </location>
</feature>
<dbReference type="EMBL" id="KZ999742">
    <property type="protein sequence ID" value="RKO84780.1"/>
    <property type="molecule type" value="Genomic_DNA"/>
</dbReference>
<evidence type="ECO:0000256" key="1">
    <source>
        <dbReference type="SAM" id="Phobius"/>
    </source>
</evidence>
<gene>
    <name evidence="2" type="ORF">BDK51DRAFT_43345</name>
</gene>
<dbReference type="OrthoDB" id="337038at2759"/>
<reference evidence="3" key="1">
    <citation type="journal article" date="2018" name="Nat. Microbiol.">
        <title>Leveraging single-cell genomics to expand the fungal tree of life.</title>
        <authorList>
            <person name="Ahrendt S.R."/>
            <person name="Quandt C.A."/>
            <person name="Ciobanu D."/>
            <person name="Clum A."/>
            <person name="Salamov A."/>
            <person name="Andreopoulos B."/>
            <person name="Cheng J.F."/>
            <person name="Woyke T."/>
            <person name="Pelin A."/>
            <person name="Henrissat B."/>
            <person name="Reynolds N.K."/>
            <person name="Benny G.L."/>
            <person name="Smith M.E."/>
            <person name="James T.Y."/>
            <person name="Grigoriev I.V."/>
        </authorList>
    </citation>
    <scope>NUCLEOTIDE SEQUENCE [LARGE SCALE GENOMIC DNA]</scope>
</reference>
<accession>A0A4P9W2F1</accession>
<proteinExistence type="predicted"/>
<feature type="non-terminal residue" evidence="2">
    <location>
        <position position="125"/>
    </location>
</feature>
<organism evidence="2 3">
    <name type="scientific">Blyttiomyces helicus</name>
    <dbReference type="NCBI Taxonomy" id="388810"/>
    <lineage>
        <taxon>Eukaryota</taxon>
        <taxon>Fungi</taxon>
        <taxon>Fungi incertae sedis</taxon>
        <taxon>Chytridiomycota</taxon>
        <taxon>Chytridiomycota incertae sedis</taxon>
        <taxon>Chytridiomycetes</taxon>
        <taxon>Chytridiomycetes incertae sedis</taxon>
        <taxon>Blyttiomyces</taxon>
    </lineage>
</organism>